<reference evidence="1" key="1">
    <citation type="submission" date="2018-11" db="EMBL/GenBank/DDBJ databases">
        <authorList>
            <consortium name="Pathogen Informatics"/>
        </authorList>
    </citation>
    <scope>NUCLEOTIDE SEQUENCE</scope>
</reference>
<gene>
    <name evidence="1" type="ORF">PXEA_LOCUS11957</name>
</gene>
<evidence type="ECO:0000313" key="2">
    <source>
        <dbReference type="Proteomes" id="UP000784294"/>
    </source>
</evidence>
<evidence type="ECO:0000313" key="1">
    <source>
        <dbReference type="EMBL" id="VEL18517.1"/>
    </source>
</evidence>
<accession>A0A3S5FDF6</accession>
<comment type="caution">
    <text evidence="1">The sequence shown here is derived from an EMBL/GenBank/DDBJ whole genome shotgun (WGS) entry which is preliminary data.</text>
</comment>
<protein>
    <submittedName>
        <fullName evidence="1">Uncharacterized protein</fullName>
    </submittedName>
</protein>
<proteinExistence type="predicted"/>
<dbReference type="Proteomes" id="UP000784294">
    <property type="component" value="Unassembled WGS sequence"/>
</dbReference>
<sequence length="120" mass="13481">MVLSLHDFHFRQYTPLLRILNANARSSKAHSRLGVTLNPHDRHRLSTILDTVLSWRSADLLSTEPSPKASFPSPQVSLCPSSPSRRLCFFSLGYLPSRAGRYMDACFWWSPGPTSPSQPV</sequence>
<dbReference type="AlphaFoldDB" id="A0A3S5FDF6"/>
<name>A0A3S5FDF6_9PLAT</name>
<keyword evidence="2" id="KW-1185">Reference proteome</keyword>
<dbReference type="EMBL" id="CAAALY010037352">
    <property type="protein sequence ID" value="VEL18517.1"/>
    <property type="molecule type" value="Genomic_DNA"/>
</dbReference>
<organism evidence="1 2">
    <name type="scientific">Protopolystoma xenopodis</name>
    <dbReference type="NCBI Taxonomy" id="117903"/>
    <lineage>
        <taxon>Eukaryota</taxon>
        <taxon>Metazoa</taxon>
        <taxon>Spiralia</taxon>
        <taxon>Lophotrochozoa</taxon>
        <taxon>Platyhelminthes</taxon>
        <taxon>Monogenea</taxon>
        <taxon>Polyopisthocotylea</taxon>
        <taxon>Polystomatidea</taxon>
        <taxon>Polystomatidae</taxon>
        <taxon>Protopolystoma</taxon>
    </lineage>
</organism>